<feature type="transmembrane region" description="Helical" evidence="6">
    <location>
        <begin position="250"/>
        <end position="274"/>
    </location>
</feature>
<dbReference type="EMBL" id="JAIWYP010000002">
    <property type="protein sequence ID" value="KAH3868317.1"/>
    <property type="molecule type" value="Genomic_DNA"/>
</dbReference>
<feature type="transmembrane region" description="Helical" evidence="6">
    <location>
        <begin position="107"/>
        <end position="129"/>
    </location>
</feature>
<dbReference type="PRINTS" id="PR00259">
    <property type="entry name" value="TMFOUR"/>
</dbReference>
<dbReference type="Pfam" id="PF00335">
    <property type="entry name" value="Tetraspanin"/>
    <property type="match status" value="1"/>
</dbReference>
<accession>A0A9D4M361</accession>
<feature type="transmembrane region" description="Helical" evidence="6">
    <location>
        <begin position="12"/>
        <end position="33"/>
    </location>
</feature>
<proteinExistence type="inferred from homology"/>
<reference evidence="7" key="2">
    <citation type="submission" date="2020-11" db="EMBL/GenBank/DDBJ databases">
        <authorList>
            <person name="McCartney M.A."/>
            <person name="Auch B."/>
            <person name="Kono T."/>
            <person name="Mallez S."/>
            <person name="Becker A."/>
            <person name="Gohl D.M."/>
            <person name="Silverstein K.A.T."/>
            <person name="Koren S."/>
            <person name="Bechman K.B."/>
            <person name="Herman A."/>
            <person name="Abrahante J.E."/>
            <person name="Garbe J."/>
        </authorList>
    </citation>
    <scope>NUCLEOTIDE SEQUENCE</scope>
    <source>
        <strain evidence="7">Duluth1</strain>
        <tissue evidence="7">Whole animal</tissue>
    </source>
</reference>
<evidence type="ECO:0000256" key="6">
    <source>
        <dbReference type="RuleBase" id="RU361218"/>
    </source>
</evidence>
<dbReference type="InterPro" id="IPR008952">
    <property type="entry name" value="Tetraspanin_EC2_sf"/>
</dbReference>
<keyword evidence="3 6" id="KW-0812">Transmembrane</keyword>
<reference evidence="7" key="1">
    <citation type="journal article" date="2019" name="bioRxiv">
        <title>The Genome of the Zebra Mussel, Dreissena polymorpha: A Resource for Invasive Species Research.</title>
        <authorList>
            <person name="McCartney M.A."/>
            <person name="Auch B."/>
            <person name="Kono T."/>
            <person name="Mallez S."/>
            <person name="Zhang Y."/>
            <person name="Obille A."/>
            <person name="Becker A."/>
            <person name="Abrahante J.E."/>
            <person name="Garbe J."/>
            <person name="Badalamenti J.P."/>
            <person name="Herman A."/>
            <person name="Mangelson H."/>
            <person name="Liachko I."/>
            <person name="Sullivan S."/>
            <person name="Sone E.D."/>
            <person name="Koren S."/>
            <person name="Silverstein K.A.T."/>
            <person name="Beckman K.B."/>
            <person name="Gohl D.M."/>
        </authorList>
    </citation>
    <scope>NUCLEOTIDE SEQUENCE</scope>
    <source>
        <strain evidence="7">Duluth1</strain>
        <tissue evidence="7">Whole animal</tissue>
    </source>
</reference>
<dbReference type="PIRSF" id="PIRSF002419">
    <property type="entry name" value="Tetraspanin"/>
    <property type="match status" value="1"/>
</dbReference>
<sequence length="283" mass="30315">MGCCQVLCRIFLVLVNIIFLLLGIALFALGLFVRFGSSILNGYLDTVKKSLQESASATGAGTVDLSTLDITGLLFGVALGLIFFGLFLTIIAFLGCCGGCCKFKVLLILYVIICGVLLVAQIVVIGILYGSPKTFHDPAKKALKEQIQSDFQGIAGTDIVSMAWNVVMQFAKCCGVDGYEDFNSAVKWNRTYSTYRIDTPLACCKELPSSASTVTCAVLPPSGTASDANSYLDTGCYDKLWEQTLGNSKIVIGVLVGIGVFQLCLILFGIIILVTMREKTGMV</sequence>
<gene>
    <name evidence="7" type="ORF">DPMN_031460</name>
</gene>
<keyword evidence="4 6" id="KW-1133">Transmembrane helix</keyword>
<evidence type="ECO:0000313" key="7">
    <source>
        <dbReference type="EMBL" id="KAH3868317.1"/>
    </source>
</evidence>
<comment type="subcellular location">
    <subcellularLocation>
        <location evidence="1 6">Membrane</location>
        <topology evidence="1 6">Multi-pass membrane protein</topology>
    </subcellularLocation>
</comment>
<comment type="caution">
    <text evidence="7">The sequence shown here is derived from an EMBL/GenBank/DDBJ whole genome shotgun (WGS) entry which is preliminary data.</text>
</comment>
<dbReference type="GO" id="GO:0005886">
    <property type="term" value="C:plasma membrane"/>
    <property type="evidence" value="ECO:0007669"/>
    <property type="project" value="TreeGrafter"/>
</dbReference>
<dbReference type="PANTHER" id="PTHR19282">
    <property type="entry name" value="TETRASPANIN"/>
    <property type="match status" value="1"/>
</dbReference>
<name>A0A9D4M361_DREPO</name>
<dbReference type="Gene3D" id="1.10.1450.10">
    <property type="entry name" value="Tetraspanin"/>
    <property type="match status" value="1"/>
</dbReference>
<evidence type="ECO:0000256" key="3">
    <source>
        <dbReference type="ARBA" id="ARBA00022692"/>
    </source>
</evidence>
<dbReference type="InterPro" id="IPR018499">
    <property type="entry name" value="Tetraspanin/Peripherin"/>
</dbReference>
<feature type="transmembrane region" description="Helical" evidence="6">
    <location>
        <begin position="73"/>
        <end position="95"/>
    </location>
</feature>
<dbReference type="InterPro" id="IPR000301">
    <property type="entry name" value="Tetraspanin_animals"/>
</dbReference>
<evidence type="ECO:0000256" key="1">
    <source>
        <dbReference type="ARBA" id="ARBA00004141"/>
    </source>
</evidence>
<dbReference type="CDD" id="cd03156">
    <property type="entry name" value="uroplakin_I_like_LEL"/>
    <property type="match status" value="1"/>
</dbReference>
<comment type="similarity">
    <text evidence="2 6">Belongs to the tetraspanin (TM4SF) family.</text>
</comment>
<dbReference type="PANTHER" id="PTHR19282:SF551">
    <property type="entry name" value="RE08073P-RELATED"/>
    <property type="match status" value="1"/>
</dbReference>
<evidence type="ECO:0000256" key="4">
    <source>
        <dbReference type="ARBA" id="ARBA00022989"/>
    </source>
</evidence>
<dbReference type="Proteomes" id="UP000828390">
    <property type="component" value="Unassembled WGS sequence"/>
</dbReference>
<keyword evidence="5 6" id="KW-0472">Membrane</keyword>
<evidence type="ECO:0000256" key="2">
    <source>
        <dbReference type="ARBA" id="ARBA00006840"/>
    </source>
</evidence>
<protein>
    <recommendedName>
        <fullName evidence="6">Tetraspanin</fullName>
    </recommendedName>
</protein>
<organism evidence="7 8">
    <name type="scientific">Dreissena polymorpha</name>
    <name type="common">Zebra mussel</name>
    <name type="synonym">Mytilus polymorpha</name>
    <dbReference type="NCBI Taxonomy" id="45954"/>
    <lineage>
        <taxon>Eukaryota</taxon>
        <taxon>Metazoa</taxon>
        <taxon>Spiralia</taxon>
        <taxon>Lophotrochozoa</taxon>
        <taxon>Mollusca</taxon>
        <taxon>Bivalvia</taxon>
        <taxon>Autobranchia</taxon>
        <taxon>Heteroconchia</taxon>
        <taxon>Euheterodonta</taxon>
        <taxon>Imparidentia</taxon>
        <taxon>Neoheterodontei</taxon>
        <taxon>Myida</taxon>
        <taxon>Dreissenoidea</taxon>
        <taxon>Dreissenidae</taxon>
        <taxon>Dreissena</taxon>
    </lineage>
</organism>
<dbReference type="SUPFAM" id="SSF48652">
    <property type="entry name" value="Tetraspanin"/>
    <property type="match status" value="1"/>
</dbReference>
<dbReference type="OrthoDB" id="6279736at2759"/>
<keyword evidence="8" id="KW-1185">Reference proteome</keyword>
<dbReference type="AlphaFoldDB" id="A0A9D4M361"/>
<evidence type="ECO:0000313" key="8">
    <source>
        <dbReference type="Proteomes" id="UP000828390"/>
    </source>
</evidence>
<evidence type="ECO:0000256" key="5">
    <source>
        <dbReference type="ARBA" id="ARBA00023136"/>
    </source>
</evidence>